<keyword evidence="3" id="KW-1185">Reference proteome</keyword>
<feature type="compositionally biased region" description="Basic and acidic residues" evidence="1">
    <location>
        <begin position="49"/>
        <end position="58"/>
    </location>
</feature>
<comment type="caution">
    <text evidence="2">The sequence shown here is derived from an EMBL/GenBank/DDBJ whole genome shotgun (WGS) entry which is preliminary data.</text>
</comment>
<sequence length="102" mass="11682">RYDQISKTQQKEYKKKQQQFEIQVRKHEVINPPITVLPKASSIPNNPQKPHDKEALTHDDDEIEDTSYDADHIITDANFVLTSGCATNESNARYVSPILFAK</sequence>
<reference evidence="2" key="1">
    <citation type="submission" date="2021-02" db="EMBL/GenBank/DDBJ databases">
        <authorList>
            <person name="Nowell W R."/>
        </authorList>
    </citation>
    <scope>NUCLEOTIDE SEQUENCE</scope>
</reference>
<evidence type="ECO:0000256" key="1">
    <source>
        <dbReference type="SAM" id="MobiDB-lite"/>
    </source>
</evidence>
<organism evidence="2 3">
    <name type="scientific">Rotaria socialis</name>
    <dbReference type="NCBI Taxonomy" id="392032"/>
    <lineage>
        <taxon>Eukaryota</taxon>
        <taxon>Metazoa</taxon>
        <taxon>Spiralia</taxon>
        <taxon>Gnathifera</taxon>
        <taxon>Rotifera</taxon>
        <taxon>Eurotatoria</taxon>
        <taxon>Bdelloidea</taxon>
        <taxon>Philodinida</taxon>
        <taxon>Philodinidae</taxon>
        <taxon>Rotaria</taxon>
    </lineage>
</organism>
<feature type="non-terminal residue" evidence="2">
    <location>
        <position position="1"/>
    </location>
</feature>
<dbReference type="Proteomes" id="UP000663873">
    <property type="component" value="Unassembled WGS sequence"/>
</dbReference>
<gene>
    <name evidence="2" type="ORF">UJA718_LOCUS41401</name>
</gene>
<accession>A0A821PCS3</accession>
<protein>
    <submittedName>
        <fullName evidence="2">Uncharacterized protein</fullName>
    </submittedName>
</protein>
<dbReference type="EMBL" id="CAJOBP010048980">
    <property type="protein sequence ID" value="CAF4803723.1"/>
    <property type="molecule type" value="Genomic_DNA"/>
</dbReference>
<dbReference type="AlphaFoldDB" id="A0A821PCS3"/>
<evidence type="ECO:0000313" key="3">
    <source>
        <dbReference type="Proteomes" id="UP000663873"/>
    </source>
</evidence>
<feature type="region of interest" description="Disordered" evidence="1">
    <location>
        <begin position="35"/>
        <end position="64"/>
    </location>
</feature>
<name>A0A821PCS3_9BILA</name>
<evidence type="ECO:0000313" key="2">
    <source>
        <dbReference type="EMBL" id="CAF4803723.1"/>
    </source>
</evidence>
<proteinExistence type="predicted"/>